<dbReference type="SMART" id="SM00421">
    <property type="entry name" value="HTH_LUXR"/>
    <property type="match status" value="1"/>
</dbReference>
<keyword evidence="2" id="KW-0067">ATP-binding</keyword>
<dbReference type="PANTHER" id="PTHR16305">
    <property type="entry name" value="TESTICULAR SOLUBLE ADENYLYL CYCLASE"/>
    <property type="match status" value="1"/>
</dbReference>
<dbReference type="GO" id="GO:0003677">
    <property type="term" value="F:DNA binding"/>
    <property type="evidence" value="ECO:0007669"/>
    <property type="project" value="InterPro"/>
</dbReference>
<dbReference type="AlphaFoldDB" id="A0A285EI40"/>
<evidence type="ECO:0000313" key="6">
    <source>
        <dbReference type="Proteomes" id="UP000219514"/>
    </source>
</evidence>
<accession>A0A285EI40</accession>
<dbReference type="GO" id="GO:0004016">
    <property type="term" value="F:adenylate cyclase activity"/>
    <property type="evidence" value="ECO:0007669"/>
    <property type="project" value="TreeGrafter"/>
</dbReference>
<evidence type="ECO:0000256" key="2">
    <source>
        <dbReference type="ARBA" id="ARBA00022840"/>
    </source>
</evidence>
<keyword evidence="1" id="KW-0547">Nucleotide-binding</keyword>
<dbReference type="InterPro" id="IPR041664">
    <property type="entry name" value="AAA_16"/>
</dbReference>
<evidence type="ECO:0000313" key="5">
    <source>
        <dbReference type="EMBL" id="SNX98782.1"/>
    </source>
</evidence>
<evidence type="ECO:0000259" key="4">
    <source>
        <dbReference type="PROSITE" id="PS50043"/>
    </source>
</evidence>
<evidence type="ECO:0000256" key="3">
    <source>
        <dbReference type="SAM" id="MobiDB-lite"/>
    </source>
</evidence>
<gene>
    <name evidence="5" type="ORF">SAMN06893097_11277</name>
</gene>
<dbReference type="SUPFAM" id="SSF52540">
    <property type="entry name" value="P-loop containing nucleoside triphosphate hydrolases"/>
    <property type="match status" value="1"/>
</dbReference>
<dbReference type="PROSITE" id="PS00622">
    <property type="entry name" value="HTH_LUXR_1"/>
    <property type="match status" value="1"/>
</dbReference>
<dbReference type="RefSeq" id="WP_097208698.1">
    <property type="nucleotide sequence ID" value="NZ_JACHXB010000008.1"/>
</dbReference>
<dbReference type="SMART" id="SM00382">
    <property type="entry name" value="AAA"/>
    <property type="match status" value="1"/>
</dbReference>
<feature type="domain" description="HTH luxR-type" evidence="4">
    <location>
        <begin position="861"/>
        <end position="926"/>
    </location>
</feature>
<dbReference type="InterPro" id="IPR003593">
    <property type="entry name" value="AAA+_ATPase"/>
</dbReference>
<dbReference type="InterPro" id="IPR016032">
    <property type="entry name" value="Sig_transdc_resp-reg_C-effctor"/>
</dbReference>
<evidence type="ECO:0000256" key="1">
    <source>
        <dbReference type="ARBA" id="ARBA00022741"/>
    </source>
</evidence>
<feature type="region of interest" description="Disordered" evidence="3">
    <location>
        <begin position="926"/>
        <end position="945"/>
    </location>
</feature>
<name>A0A285EI40_9ACTN</name>
<dbReference type="CDD" id="cd06170">
    <property type="entry name" value="LuxR_C_like"/>
    <property type="match status" value="1"/>
</dbReference>
<reference evidence="5 6" key="1">
    <citation type="submission" date="2017-09" db="EMBL/GenBank/DDBJ databases">
        <authorList>
            <person name="Ehlers B."/>
            <person name="Leendertz F.H."/>
        </authorList>
    </citation>
    <scope>NUCLEOTIDE SEQUENCE [LARGE SCALE GENOMIC DNA]</scope>
    <source>
        <strain evidence="5 6">DSM 46844</strain>
    </source>
</reference>
<protein>
    <submittedName>
        <fullName evidence="5">Regulatory protein, luxR family</fullName>
    </submittedName>
</protein>
<dbReference type="Gene3D" id="1.10.10.10">
    <property type="entry name" value="Winged helix-like DNA-binding domain superfamily/Winged helix DNA-binding domain"/>
    <property type="match status" value="1"/>
</dbReference>
<dbReference type="PRINTS" id="PR00038">
    <property type="entry name" value="HTHLUXR"/>
</dbReference>
<proteinExistence type="predicted"/>
<dbReference type="OrthoDB" id="3514764at2"/>
<dbReference type="PROSITE" id="PS50043">
    <property type="entry name" value="HTH_LUXR_2"/>
    <property type="match status" value="1"/>
</dbReference>
<dbReference type="Pfam" id="PF00196">
    <property type="entry name" value="GerE"/>
    <property type="match status" value="1"/>
</dbReference>
<dbReference type="GO" id="GO:0006355">
    <property type="term" value="P:regulation of DNA-templated transcription"/>
    <property type="evidence" value="ECO:0007669"/>
    <property type="project" value="InterPro"/>
</dbReference>
<dbReference type="Gene3D" id="3.40.50.300">
    <property type="entry name" value="P-loop containing nucleotide triphosphate hydrolases"/>
    <property type="match status" value="1"/>
</dbReference>
<sequence>MTDLDGSRGTESLELIGRTAELDLMETFVGRAFGHGDALLLTGEAGVGKTVLLDAACRIAATEGAHVVRSVCVQFEAEVGFAGLNQLFLSLRDRLDRLSELHREALSAALGMGTGRTVGPLVVSTAALALLRDVAQREPVLVVVDDAQWLDRSSARVLGFIARRLEGSRIGLLIAVRIPADSLLLHAGLPQFELSPLDERATTELLSSEFPGLATSVRHHVMAAAQGNPLALRELPASMTDEQRHAVVPLPPVLPLSDRLQRHFAYRLHALPAVTRRMLLVTALDGTGDLRALRHGSSGDNWLDGLAPAERDRLIQVEASTNRFRFRHPLIGAAAVGLATSAERRRAHAVLADLCTDDPERRAWHIAEAVVGPDEPAAALLEVAAERSLHKGDAVRAVHALLRAADLSPRGADRARRLATAASVGADAAGYLRSVPEWLAAARKADPDTEGSPEVTVAAAHHLLNREGDVDTVHSMLVRALESALLRGLTGRAVEEALHLLMLVCHVSGRDEPWRPFTSALARLGDDAPPVLSLSARLYEEPVHASAADLDRLEGLVATLRDEVDPTRTVRVALAAFYVDRLAGCRSSLWQVVESGRDGGAAASAINALVMLAHEAYREGRWDTAAGAAAEGIAWSERLGYRLIALPGVACHALLSAARGDDQATRSSVDELVAWATPRGVRMLDHFAAWARALAALGRRDYEDAYWLLTAISPPGRLEPHVPVALWVAKDLVEAAVRTGRSEEARAHVAAMQRTEIFRLSPRLTLLCAGAAALVASGDDARDGHFEALAVPGAERFPFEHARVRLAYGEHLRRARSTSAARVQLAAALETFERLGARPWADHALHELRATGQTHQSPVEQNGDPAALTPQEHEIASLAASGLSNKQIGSRLYLSPRTVSGHLYRIFPKLGITTRAALRDALSQAVPPPVTRTTGLRARDGSNGA</sequence>
<keyword evidence="6" id="KW-1185">Reference proteome</keyword>
<dbReference type="PANTHER" id="PTHR16305:SF35">
    <property type="entry name" value="TRANSCRIPTIONAL ACTIVATOR DOMAIN"/>
    <property type="match status" value="1"/>
</dbReference>
<dbReference type="EMBL" id="OBDO01000012">
    <property type="protein sequence ID" value="SNX98782.1"/>
    <property type="molecule type" value="Genomic_DNA"/>
</dbReference>
<dbReference type="SUPFAM" id="SSF46894">
    <property type="entry name" value="C-terminal effector domain of the bipartite response regulators"/>
    <property type="match status" value="1"/>
</dbReference>
<dbReference type="InterPro" id="IPR000792">
    <property type="entry name" value="Tscrpt_reg_LuxR_C"/>
</dbReference>
<organism evidence="5 6">
    <name type="scientific">Geodermatophilus sabuli</name>
    <dbReference type="NCBI Taxonomy" id="1564158"/>
    <lineage>
        <taxon>Bacteria</taxon>
        <taxon>Bacillati</taxon>
        <taxon>Actinomycetota</taxon>
        <taxon>Actinomycetes</taxon>
        <taxon>Geodermatophilales</taxon>
        <taxon>Geodermatophilaceae</taxon>
        <taxon>Geodermatophilus</taxon>
    </lineage>
</organism>
<dbReference type="GO" id="GO:0005737">
    <property type="term" value="C:cytoplasm"/>
    <property type="evidence" value="ECO:0007669"/>
    <property type="project" value="TreeGrafter"/>
</dbReference>
<dbReference type="Proteomes" id="UP000219514">
    <property type="component" value="Unassembled WGS sequence"/>
</dbReference>
<dbReference type="GO" id="GO:0005524">
    <property type="term" value="F:ATP binding"/>
    <property type="evidence" value="ECO:0007669"/>
    <property type="project" value="UniProtKB-KW"/>
</dbReference>
<dbReference type="Pfam" id="PF13191">
    <property type="entry name" value="AAA_16"/>
    <property type="match status" value="1"/>
</dbReference>
<dbReference type="InterPro" id="IPR036388">
    <property type="entry name" value="WH-like_DNA-bd_sf"/>
</dbReference>
<dbReference type="InterPro" id="IPR027417">
    <property type="entry name" value="P-loop_NTPase"/>
</dbReference>